<dbReference type="EMBL" id="VMSO01000003">
    <property type="protein sequence ID" value="KAA8502172.1"/>
    <property type="molecule type" value="Genomic_DNA"/>
</dbReference>
<dbReference type="OrthoDB" id="9788704at2"/>
<reference evidence="2" key="1">
    <citation type="submission" date="2019-07" db="EMBL/GenBank/DDBJ databases">
        <authorList>
            <person name="Wongkuna S."/>
            <person name="Scaria J."/>
        </authorList>
    </citation>
    <scope>NUCLEOTIDE SEQUENCE [LARGE SCALE GENOMIC DNA]</scope>
    <source>
        <strain evidence="2">SW178</strain>
    </source>
</reference>
<gene>
    <name evidence="2" type="ORF">FNY66_03320</name>
</gene>
<organism evidence="2 3">
    <name type="scientific">Mediterraneibacter catenae</name>
    <dbReference type="NCBI Taxonomy" id="2594882"/>
    <lineage>
        <taxon>Bacteria</taxon>
        <taxon>Bacillati</taxon>
        <taxon>Bacillota</taxon>
        <taxon>Clostridia</taxon>
        <taxon>Lachnospirales</taxon>
        <taxon>Lachnospiraceae</taxon>
        <taxon>Mediterraneibacter</taxon>
    </lineage>
</organism>
<dbReference type="InterPro" id="IPR001943">
    <property type="entry name" value="UVR_dom"/>
</dbReference>
<accession>A0A5M9I445</accession>
<evidence type="ECO:0000313" key="3">
    <source>
        <dbReference type="Proteomes" id="UP000322025"/>
    </source>
</evidence>
<dbReference type="InterPro" id="IPR036876">
    <property type="entry name" value="UVR_dom_sf"/>
</dbReference>
<protein>
    <recommendedName>
        <fullName evidence="1">UVR domain-containing protein</fullName>
    </recommendedName>
</protein>
<dbReference type="RefSeq" id="WP_087149756.1">
    <property type="nucleotide sequence ID" value="NZ_VMSO01000003.1"/>
</dbReference>
<dbReference type="PROSITE" id="PS50151">
    <property type="entry name" value="UVR"/>
    <property type="match status" value="1"/>
</dbReference>
<dbReference type="AlphaFoldDB" id="A0A5M9I445"/>
<dbReference type="Pfam" id="PF02151">
    <property type="entry name" value="UVR"/>
    <property type="match status" value="1"/>
</dbReference>
<sequence>MRCQFCNKERVDRVFYINWLGTVYQVPVCADCLRKMWNQASAAGRTEEFKNYTGWWPGKPDPRHLGDRAFPDAAVPGLVKRRKLAALRVRLSEAAETENYEEAAKLRDDIAVIEKEVCTHGN</sequence>
<proteinExistence type="predicted"/>
<name>A0A5M9I445_9FIRM</name>
<comment type="caution">
    <text evidence="2">The sequence shown here is derived from an EMBL/GenBank/DDBJ whole genome shotgun (WGS) entry which is preliminary data.</text>
</comment>
<dbReference type="SUPFAM" id="SSF46600">
    <property type="entry name" value="C-terminal UvrC-binding domain of UvrB"/>
    <property type="match status" value="1"/>
</dbReference>
<evidence type="ECO:0000259" key="1">
    <source>
        <dbReference type="PROSITE" id="PS50151"/>
    </source>
</evidence>
<feature type="domain" description="UVR" evidence="1">
    <location>
        <begin position="81"/>
        <end position="116"/>
    </location>
</feature>
<evidence type="ECO:0000313" key="2">
    <source>
        <dbReference type="EMBL" id="KAA8502172.1"/>
    </source>
</evidence>
<keyword evidence="3" id="KW-1185">Reference proteome</keyword>
<dbReference type="Proteomes" id="UP000322025">
    <property type="component" value="Unassembled WGS sequence"/>
</dbReference>